<organism evidence="6 7">
    <name type="scientific">Bemisia tabaci</name>
    <name type="common">Sweetpotato whitefly</name>
    <name type="synonym">Aleurodes tabaci</name>
    <dbReference type="NCBI Taxonomy" id="7038"/>
    <lineage>
        <taxon>Eukaryota</taxon>
        <taxon>Metazoa</taxon>
        <taxon>Ecdysozoa</taxon>
        <taxon>Arthropoda</taxon>
        <taxon>Hexapoda</taxon>
        <taxon>Insecta</taxon>
        <taxon>Pterygota</taxon>
        <taxon>Neoptera</taxon>
        <taxon>Paraneoptera</taxon>
        <taxon>Hemiptera</taxon>
        <taxon>Sternorrhyncha</taxon>
        <taxon>Aleyrodoidea</taxon>
        <taxon>Aleyrodidae</taxon>
        <taxon>Aleyrodinae</taxon>
        <taxon>Bemisia</taxon>
    </lineage>
</organism>
<evidence type="ECO:0000256" key="4">
    <source>
        <dbReference type="ARBA" id="ARBA00023136"/>
    </source>
</evidence>
<keyword evidence="2 5" id="KW-0812">Transmembrane</keyword>
<dbReference type="PANTHER" id="PTHR11132">
    <property type="entry name" value="SOLUTE CARRIER FAMILY 35"/>
    <property type="match status" value="1"/>
</dbReference>
<dbReference type="AlphaFoldDB" id="A0A9P0A580"/>
<evidence type="ECO:0000313" key="7">
    <source>
        <dbReference type="Proteomes" id="UP001152759"/>
    </source>
</evidence>
<reference evidence="6" key="1">
    <citation type="submission" date="2021-12" db="EMBL/GenBank/DDBJ databases">
        <authorList>
            <person name="King R."/>
        </authorList>
    </citation>
    <scope>NUCLEOTIDE SEQUENCE</scope>
</reference>
<dbReference type="InterPro" id="IPR050186">
    <property type="entry name" value="TPT_transporter"/>
</dbReference>
<feature type="transmembrane region" description="Helical" evidence="5">
    <location>
        <begin position="337"/>
        <end position="359"/>
    </location>
</feature>
<gene>
    <name evidence="6" type="ORF">BEMITA_LOCUS3535</name>
</gene>
<feature type="transmembrane region" description="Helical" evidence="5">
    <location>
        <begin position="412"/>
        <end position="438"/>
    </location>
</feature>
<feature type="transmembrane region" description="Helical" evidence="5">
    <location>
        <begin position="303"/>
        <end position="321"/>
    </location>
</feature>
<dbReference type="GO" id="GO:0016020">
    <property type="term" value="C:membrane"/>
    <property type="evidence" value="ECO:0007669"/>
    <property type="project" value="UniProtKB-SubCell"/>
</dbReference>
<accession>A0A9P0A580</accession>
<keyword evidence="4 5" id="KW-0472">Membrane</keyword>
<feature type="transmembrane region" description="Helical" evidence="5">
    <location>
        <begin position="162"/>
        <end position="180"/>
    </location>
</feature>
<dbReference type="EMBL" id="OU963863">
    <property type="protein sequence ID" value="CAH0384162.1"/>
    <property type="molecule type" value="Genomic_DNA"/>
</dbReference>
<feature type="transmembrane region" description="Helical" evidence="5">
    <location>
        <begin position="200"/>
        <end position="223"/>
    </location>
</feature>
<protein>
    <submittedName>
        <fullName evidence="6">Uncharacterized protein</fullName>
    </submittedName>
</protein>
<comment type="subcellular location">
    <subcellularLocation>
        <location evidence="1">Membrane</location>
        <topology evidence="1">Multi-pass membrane protein</topology>
    </subcellularLocation>
</comment>
<name>A0A9P0A580_BEMTA</name>
<evidence type="ECO:0000256" key="3">
    <source>
        <dbReference type="ARBA" id="ARBA00022989"/>
    </source>
</evidence>
<evidence type="ECO:0000256" key="5">
    <source>
        <dbReference type="SAM" id="Phobius"/>
    </source>
</evidence>
<keyword evidence="3 5" id="KW-1133">Transmembrane helix</keyword>
<keyword evidence="7" id="KW-1185">Reference proteome</keyword>
<evidence type="ECO:0000256" key="1">
    <source>
        <dbReference type="ARBA" id="ARBA00004141"/>
    </source>
</evidence>
<proteinExistence type="predicted"/>
<dbReference type="Proteomes" id="UP001152759">
    <property type="component" value="Chromosome 2"/>
</dbReference>
<sequence>MKVVTAVMFAASSFVVTLANKSILTTYQFPSFKAMALIQSLTTVLALYALKKLRFVEFSDLKWGMLLSLSGTKELSIPMNTTIHRFAVMTTMILEYYVLSVWPPRSVQLSVMVMVLGAVIAMAEPSPNVFGYACVLISDAFSSYGCVFTKDILERDTSMNKYGFLFFNSLFVLPLMLLLACIDDDLVLAYNFPMWHDPFFSLMFVVASTLGALLSFTAMLCTLHNSALTTTIVACLKNAFVTYVGMYWGMRFGVFTMPSNQNGLSEWSNNWTEKSCSSDDDINSWHYWFFLVYRTFLETPARFLKLLLPVGTVVCQIWLMIDKMEYADVIVGYPFDFFFYTVSFSLMTSLFLLTSSVLSRRSFKSIQSSSFVLLFDVIASFLYICTSTNLFFSTRNFKKEYDLLDKTYLNPLIWDLYCLSAGGCVLAGLYLTDALIALKYKKVKVR</sequence>
<feature type="transmembrane region" description="Helical" evidence="5">
    <location>
        <begin position="371"/>
        <end position="392"/>
    </location>
</feature>
<evidence type="ECO:0000256" key="2">
    <source>
        <dbReference type="ARBA" id="ARBA00022692"/>
    </source>
</evidence>
<evidence type="ECO:0000313" key="6">
    <source>
        <dbReference type="EMBL" id="CAH0384162.1"/>
    </source>
</evidence>